<dbReference type="EMBL" id="CP015772">
    <property type="protein sequence ID" value="ANH82690.1"/>
    <property type="molecule type" value="Genomic_DNA"/>
</dbReference>
<dbReference type="RefSeq" id="WP_067759332.1">
    <property type="nucleotide sequence ID" value="NZ_CP015772.1"/>
</dbReference>
<sequence length="426" mass="48014">MSRIRIAKGTYTKITQGNHNMFSRENINAYAGNVIREKGEEEGVMHGSPEPAPVSDIAFLIKVFDNGNEIKEGAYVFISENPEMPRLKIELTIGKDYNYKKVLFRLKTEFVFKASEVLFDRNDIDYFPAKSDTGQNMFREAAAGQVTSWEVDFRGLFRGGTATVEAYSGDGKTLIKKFIFYIRGKNPLKTTVKDYLTSQQYLSKYWFVFKIIVSESGSEDVTVARQFWDPEYVKTKVKGKIKKVEANYGPSGRGLESKGMPNYGFPDGWGVGQIDFAAEKRNKSALSKADAAWLDNLDKNPDYIWNWKKNIEIKMTKKIPEKVKAAVAQFNKIFKGVKTLQSFSQQEGLITYKTCPSTISEFSAFSSYLPDTASGDSEKSILDAELIKLYNGGHYITGVTSKGALQINRLNSLGFNYNERIGNVKD</sequence>
<organism evidence="1 2">
    <name type="scientific">Niabella ginsenosidivorans</name>
    <dbReference type="NCBI Taxonomy" id="1176587"/>
    <lineage>
        <taxon>Bacteria</taxon>
        <taxon>Pseudomonadati</taxon>
        <taxon>Bacteroidota</taxon>
        <taxon>Chitinophagia</taxon>
        <taxon>Chitinophagales</taxon>
        <taxon>Chitinophagaceae</taxon>
        <taxon>Niabella</taxon>
    </lineage>
</organism>
<name>A0A1A9I7L2_9BACT</name>
<dbReference type="STRING" id="1176587.A8C56_18430"/>
<protein>
    <submittedName>
        <fullName evidence="1">Uncharacterized protein</fullName>
    </submittedName>
</protein>
<gene>
    <name evidence="1" type="ORF">A8C56_18430</name>
</gene>
<evidence type="ECO:0000313" key="2">
    <source>
        <dbReference type="Proteomes" id="UP000077667"/>
    </source>
</evidence>
<dbReference type="OrthoDB" id="1324639at2"/>
<evidence type="ECO:0000313" key="1">
    <source>
        <dbReference type="EMBL" id="ANH82690.1"/>
    </source>
</evidence>
<proteinExistence type="predicted"/>
<dbReference type="AlphaFoldDB" id="A0A1A9I7L2"/>
<dbReference type="KEGG" id="nia:A8C56_18430"/>
<keyword evidence="2" id="KW-1185">Reference proteome</keyword>
<accession>A0A1A9I7L2</accession>
<dbReference type="Proteomes" id="UP000077667">
    <property type="component" value="Chromosome"/>
</dbReference>
<reference evidence="1 2" key="1">
    <citation type="submission" date="2016-05" db="EMBL/GenBank/DDBJ databases">
        <title>Niabella ginsenosidivorans BS26 whole genome sequencing.</title>
        <authorList>
            <person name="Im W.T."/>
            <person name="Siddiqi M.Z."/>
        </authorList>
    </citation>
    <scope>NUCLEOTIDE SEQUENCE [LARGE SCALE GENOMIC DNA]</scope>
    <source>
        <strain evidence="1 2">BS26</strain>
    </source>
</reference>